<evidence type="ECO:0000256" key="1">
    <source>
        <dbReference type="ARBA" id="ARBA00022977"/>
    </source>
</evidence>
<sequence length="274" mass="30952">MNKEDYLINKLNSKYIGDDAAVVDGKIYSMDAFFEDVHFKREWMSMWQIGRKAMLINLSDAVAMNADPKYALVTLSLPKDITTDEIDELLASLEKTAKDFQCEIIGGDTIAGDKLHISITIISESKRPLMRDNVQVGDLLAYTGTLGESKEGLEALLRGESIKSKSRFYEPKLKREFIKQARKYLNAGMDISDGLFCDTNKLLAIKGQTMYMFEEISDEVGSSGEEYEMLVTFGPEHYSKLKEVAERTHTPLTVFAKVEKANDGVVFECENHHF</sequence>
<dbReference type="GO" id="GO:0005524">
    <property type="term" value="F:ATP binding"/>
    <property type="evidence" value="ECO:0007669"/>
    <property type="project" value="UniProtKB-UniRule"/>
</dbReference>
<dbReference type="GO" id="GO:0009228">
    <property type="term" value="P:thiamine biosynthetic process"/>
    <property type="evidence" value="ECO:0007669"/>
    <property type="project" value="UniProtKB-KW"/>
</dbReference>
<dbReference type="CDD" id="cd02194">
    <property type="entry name" value="ThiL"/>
    <property type="match status" value="1"/>
</dbReference>
<feature type="binding site" evidence="2">
    <location>
        <position position="192"/>
    </location>
    <ligand>
        <name>ATP</name>
        <dbReference type="ChEBI" id="CHEBI:30616"/>
    </ligand>
</feature>
<protein>
    <recommendedName>
        <fullName evidence="2">Thiamine-monophosphate kinase</fullName>
        <shortName evidence="2">TMP kinase</shortName>
        <shortName evidence="2">Thiamine-phosphate kinase</shortName>
        <ecNumber evidence="2">2.7.4.16</ecNumber>
    </recommendedName>
</protein>
<feature type="binding site" evidence="2">
    <location>
        <position position="131"/>
    </location>
    <ligand>
        <name>ATP</name>
        <dbReference type="ChEBI" id="CHEBI:30616"/>
    </ligand>
</feature>
<proteinExistence type="inferred from homology"/>
<feature type="binding site" evidence="2">
    <location>
        <begin position="107"/>
        <end position="108"/>
    </location>
    <ligand>
        <name>ATP</name>
        <dbReference type="ChEBI" id="CHEBI:30616"/>
    </ligand>
</feature>
<feature type="binding site" evidence="2">
    <location>
        <position position="60"/>
    </location>
    <ligand>
        <name>Mg(2+)</name>
        <dbReference type="ChEBI" id="CHEBI:18420"/>
        <label>4</label>
    </ligand>
</feature>
<comment type="function">
    <text evidence="2">Catalyzes the ATP-dependent phosphorylation of thiamine-monophosphate (TMP) to form thiamine-pyrophosphate (TPP), the active form of vitamin B1.</text>
</comment>
<feature type="binding site" evidence="2">
    <location>
        <position position="19"/>
    </location>
    <ligand>
        <name>Mg(2+)</name>
        <dbReference type="ChEBI" id="CHEBI:18420"/>
        <label>3</label>
    </ligand>
</feature>
<dbReference type="EC" id="2.7.4.16" evidence="2"/>
<evidence type="ECO:0000259" key="3">
    <source>
        <dbReference type="Pfam" id="PF00586"/>
    </source>
</evidence>
<feature type="binding site" evidence="2">
    <location>
        <position position="60"/>
    </location>
    <ligand>
        <name>Mg(2+)</name>
        <dbReference type="ChEBI" id="CHEBI:18420"/>
        <label>2</label>
    </ligand>
</feature>
<dbReference type="Gene3D" id="3.90.650.10">
    <property type="entry name" value="PurM-like C-terminal domain"/>
    <property type="match status" value="1"/>
</dbReference>
<keyword evidence="2" id="KW-0547">Nucleotide-binding</keyword>
<feature type="binding site" evidence="2">
    <location>
        <position position="19"/>
    </location>
    <ligand>
        <name>Mg(2+)</name>
        <dbReference type="ChEBI" id="CHEBI:18420"/>
        <label>4</label>
    </ligand>
</feature>
<name>A0A6S6TZ84_9BACT</name>
<feature type="binding site" evidence="2">
    <location>
        <position position="29"/>
    </location>
    <ligand>
        <name>Mg(2+)</name>
        <dbReference type="ChEBI" id="CHEBI:18420"/>
        <label>4</label>
    </ligand>
</feature>
<dbReference type="GO" id="GO:0009229">
    <property type="term" value="P:thiamine diphosphate biosynthetic process"/>
    <property type="evidence" value="ECO:0007669"/>
    <property type="project" value="UniProtKB-UniRule"/>
</dbReference>
<dbReference type="Pfam" id="PF00586">
    <property type="entry name" value="AIRS"/>
    <property type="match status" value="1"/>
</dbReference>
<dbReference type="InterPro" id="IPR016188">
    <property type="entry name" value="PurM-like_N"/>
</dbReference>
<reference evidence="4" key="1">
    <citation type="submission" date="2020-01" db="EMBL/GenBank/DDBJ databases">
        <authorList>
            <person name="Meier V. D."/>
            <person name="Meier V D."/>
        </authorList>
    </citation>
    <scope>NUCLEOTIDE SEQUENCE</scope>
    <source>
        <strain evidence="4">HLG_WM_MAG_05</strain>
    </source>
</reference>
<keyword evidence="2" id="KW-0067">ATP-binding</keyword>
<feature type="binding site" evidence="2">
    <location>
        <position position="193"/>
    </location>
    <ligand>
        <name>Mg(2+)</name>
        <dbReference type="ChEBI" id="CHEBI:18420"/>
        <label>5</label>
    </ligand>
</feature>
<feature type="domain" description="PurM-like N-terminal" evidence="3">
    <location>
        <begin position="17"/>
        <end position="122"/>
    </location>
</feature>
<dbReference type="InterPro" id="IPR006283">
    <property type="entry name" value="ThiL-like"/>
</dbReference>
<dbReference type="GO" id="GO:0000287">
    <property type="term" value="F:magnesium ion binding"/>
    <property type="evidence" value="ECO:0007669"/>
    <property type="project" value="UniProtKB-UniRule"/>
</dbReference>
<dbReference type="SUPFAM" id="SSF56042">
    <property type="entry name" value="PurM C-terminal domain-like"/>
    <property type="match status" value="1"/>
</dbReference>
<dbReference type="HAMAP" id="MF_02128">
    <property type="entry name" value="TMP_kinase"/>
    <property type="match status" value="1"/>
</dbReference>
<feature type="binding site" evidence="2">
    <location>
        <position position="31"/>
    </location>
    <ligand>
        <name>Mg(2+)</name>
        <dbReference type="ChEBI" id="CHEBI:18420"/>
        <label>2</label>
    </ligand>
</feature>
<feature type="binding site" evidence="2">
    <location>
        <position position="60"/>
    </location>
    <ligand>
        <name>Mg(2+)</name>
        <dbReference type="ChEBI" id="CHEBI:18420"/>
        <label>3</label>
    </ligand>
</feature>
<feature type="binding site" evidence="2">
    <location>
        <position position="38"/>
    </location>
    <ligand>
        <name>substrate</name>
    </ligand>
</feature>
<comment type="caution">
    <text evidence="2">Lacks conserved residue(s) required for the propagation of feature annotation.</text>
</comment>
<dbReference type="PANTHER" id="PTHR30270">
    <property type="entry name" value="THIAMINE-MONOPHOSPHATE KINASE"/>
    <property type="match status" value="1"/>
</dbReference>
<dbReference type="InterPro" id="IPR036676">
    <property type="entry name" value="PurM-like_C_sf"/>
</dbReference>
<dbReference type="InterPro" id="IPR036921">
    <property type="entry name" value="PurM-like_N_sf"/>
</dbReference>
<evidence type="ECO:0000256" key="2">
    <source>
        <dbReference type="HAMAP-Rule" id="MF_02128"/>
    </source>
</evidence>
<comment type="miscellaneous">
    <text evidence="2">Reaction mechanism of ThiL seems to utilize a direct, inline transfer of the gamma-phosphate of ATP to TMP rather than a phosphorylated enzyme intermediate.</text>
</comment>
<dbReference type="Gene3D" id="3.30.1330.10">
    <property type="entry name" value="PurM-like, N-terminal domain"/>
    <property type="match status" value="1"/>
</dbReference>
<gene>
    <name evidence="2" type="primary">thiL</name>
    <name evidence="4" type="ORF">HELGO_WM6958</name>
</gene>
<dbReference type="AlphaFoldDB" id="A0A6S6TZ84"/>
<evidence type="ECO:0000313" key="4">
    <source>
        <dbReference type="EMBL" id="CAA6824774.1"/>
    </source>
</evidence>
<organism evidence="4">
    <name type="scientific">uncultured Sulfurovum sp</name>
    <dbReference type="NCBI Taxonomy" id="269237"/>
    <lineage>
        <taxon>Bacteria</taxon>
        <taxon>Pseudomonadati</taxon>
        <taxon>Campylobacterota</taxon>
        <taxon>Epsilonproteobacteria</taxon>
        <taxon>Campylobacterales</taxon>
        <taxon>Sulfurovaceae</taxon>
        <taxon>Sulfurovum</taxon>
        <taxon>environmental samples</taxon>
    </lineage>
</organism>
<feature type="binding site" evidence="2">
    <location>
        <position position="225"/>
    </location>
    <ligand>
        <name>substrate</name>
    </ligand>
</feature>
<keyword evidence="2" id="KW-0460">Magnesium</keyword>
<feature type="binding site" evidence="2">
    <location>
        <position position="31"/>
    </location>
    <ligand>
        <name>Mg(2+)</name>
        <dbReference type="ChEBI" id="CHEBI:18420"/>
        <label>1</label>
    </ligand>
</feature>
<feature type="binding site" evidence="2">
    <location>
        <position position="108"/>
    </location>
    <ligand>
        <name>Mg(2+)</name>
        <dbReference type="ChEBI" id="CHEBI:18420"/>
        <label>1</label>
    </ligand>
</feature>
<feature type="binding site" evidence="2">
    <location>
        <position position="190"/>
    </location>
    <ligand>
        <name>Mg(2+)</name>
        <dbReference type="ChEBI" id="CHEBI:18420"/>
        <label>3</label>
    </ligand>
</feature>
<dbReference type="GO" id="GO:0009030">
    <property type="term" value="F:thiamine-phosphate kinase activity"/>
    <property type="evidence" value="ECO:0007669"/>
    <property type="project" value="UniProtKB-UniRule"/>
</dbReference>
<comment type="pathway">
    <text evidence="2">Cofactor biosynthesis; thiamine diphosphate biosynthesis; thiamine diphosphate from thiamine phosphate: step 1/1.</text>
</comment>
<comment type="catalytic activity">
    <reaction evidence="2">
        <text>thiamine phosphate + ATP = thiamine diphosphate + ADP</text>
        <dbReference type="Rhea" id="RHEA:15913"/>
        <dbReference type="ChEBI" id="CHEBI:30616"/>
        <dbReference type="ChEBI" id="CHEBI:37575"/>
        <dbReference type="ChEBI" id="CHEBI:58937"/>
        <dbReference type="ChEBI" id="CHEBI:456216"/>
        <dbReference type="EC" id="2.7.4.16"/>
    </reaction>
</comment>
<dbReference type="PANTHER" id="PTHR30270:SF0">
    <property type="entry name" value="THIAMINE-MONOPHOSPHATE KINASE"/>
    <property type="match status" value="1"/>
</dbReference>
<dbReference type="EMBL" id="CACVAU010000079">
    <property type="protein sequence ID" value="CAA6824774.1"/>
    <property type="molecule type" value="Genomic_DNA"/>
</dbReference>
<accession>A0A6S6TZ84</accession>
<keyword evidence="2 4" id="KW-0808">Transferase</keyword>
<keyword evidence="2 4" id="KW-0418">Kinase</keyword>
<dbReference type="SUPFAM" id="SSF55326">
    <property type="entry name" value="PurM N-terminal domain-like"/>
    <property type="match status" value="1"/>
</dbReference>
<keyword evidence="1 2" id="KW-0784">Thiamine biosynthesis</keyword>
<keyword evidence="2" id="KW-0479">Metal-binding</keyword>
<dbReference type="UniPathway" id="UPA00060">
    <property type="reaction ID" value="UER00142"/>
</dbReference>
<dbReference type="NCBIfam" id="NF004354">
    <property type="entry name" value="PRK05731.2-3"/>
    <property type="match status" value="1"/>
</dbReference>
<comment type="similarity">
    <text evidence="2">Belongs to the thiamine-monophosphate kinase family.</text>
</comment>